<dbReference type="EMBL" id="JBFOLJ010000005">
    <property type="protein sequence ID" value="KAL2538678.1"/>
    <property type="molecule type" value="Genomic_DNA"/>
</dbReference>
<evidence type="ECO:0000313" key="2">
    <source>
        <dbReference type="Proteomes" id="UP001604277"/>
    </source>
</evidence>
<sequence length="104" mass="11525">MIAITSPSKRCKGGSIANGQIDSSIQLKCLKREGTVNQDSDDQVGSYKCPDCILINGMCRISWRELGLVTLAKSFQMVPLQWTSMINILMILIRMTRLTTTSQA</sequence>
<reference evidence="2" key="1">
    <citation type="submission" date="2024-07" db="EMBL/GenBank/DDBJ databases">
        <title>Two chromosome-level genome assemblies of Korean endemic species Abeliophyllum distichum and Forsythia ovata (Oleaceae).</title>
        <authorList>
            <person name="Jang H."/>
        </authorList>
    </citation>
    <scope>NUCLEOTIDE SEQUENCE [LARGE SCALE GENOMIC DNA]</scope>
</reference>
<evidence type="ECO:0000313" key="1">
    <source>
        <dbReference type="EMBL" id="KAL2538678.1"/>
    </source>
</evidence>
<keyword evidence="2" id="KW-1185">Reference proteome</keyword>
<dbReference type="AlphaFoldDB" id="A0ABD1VMY6"/>
<dbReference type="Proteomes" id="UP001604277">
    <property type="component" value="Unassembled WGS sequence"/>
</dbReference>
<accession>A0ABD1VMY6</accession>
<organism evidence="1 2">
    <name type="scientific">Forsythia ovata</name>
    <dbReference type="NCBI Taxonomy" id="205694"/>
    <lineage>
        <taxon>Eukaryota</taxon>
        <taxon>Viridiplantae</taxon>
        <taxon>Streptophyta</taxon>
        <taxon>Embryophyta</taxon>
        <taxon>Tracheophyta</taxon>
        <taxon>Spermatophyta</taxon>
        <taxon>Magnoliopsida</taxon>
        <taxon>eudicotyledons</taxon>
        <taxon>Gunneridae</taxon>
        <taxon>Pentapetalae</taxon>
        <taxon>asterids</taxon>
        <taxon>lamiids</taxon>
        <taxon>Lamiales</taxon>
        <taxon>Oleaceae</taxon>
        <taxon>Forsythieae</taxon>
        <taxon>Forsythia</taxon>
    </lineage>
</organism>
<protein>
    <submittedName>
        <fullName evidence="1">Uncharacterized protein</fullName>
    </submittedName>
</protein>
<proteinExistence type="predicted"/>
<name>A0ABD1VMY6_9LAMI</name>
<gene>
    <name evidence="1" type="ORF">Fot_20069</name>
</gene>
<comment type="caution">
    <text evidence="1">The sequence shown here is derived from an EMBL/GenBank/DDBJ whole genome shotgun (WGS) entry which is preliminary data.</text>
</comment>